<evidence type="ECO:0000259" key="4">
    <source>
        <dbReference type="PROSITE" id="PS50043"/>
    </source>
</evidence>
<name>A0A1G7U9B4_9PSEU</name>
<keyword evidence="6" id="KW-1185">Reference proteome</keyword>
<feature type="domain" description="HTH luxR-type" evidence="4">
    <location>
        <begin position="160"/>
        <end position="225"/>
    </location>
</feature>
<dbReference type="InterPro" id="IPR016032">
    <property type="entry name" value="Sig_transdc_resp-reg_C-effctor"/>
</dbReference>
<evidence type="ECO:0000313" key="6">
    <source>
        <dbReference type="Proteomes" id="UP000199623"/>
    </source>
</evidence>
<accession>A0A1G7U9B4</accession>
<dbReference type="CDD" id="cd06170">
    <property type="entry name" value="LuxR_C_like"/>
    <property type="match status" value="1"/>
</dbReference>
<dbReference type="STRING" id="200378.SAMN05216553_10880"/>
<dbReference type="PANTHER" id="PTHR44688">
    <property type="entry name" value="DNA-BINDING TRANSCRIPTIONAL ACTIVATOR DEVR_DOSR"/>
    <property type="match status" value="1"/>
</dbReference>
<organism evidence="5 6">
    <name type="scientific">Lentzea fradiae</name>
    <dbReference type="NCBI Taxonomy" id="200378"/>
    <lineage>
        <taxon>Bacteria</taxon>
        <taxon>Bacillati</taxon>
        <taxon>Actinomycetota</taxon>
        <taxon>Actinomycetes</taxon>
        <taxon>Pseudonocardiales</taxon>
        <taxon>Pseudonocardiaceae</taxon>
        <taxon>Lentzea</taxon>
    </lineage>
</organism>
<dbReference type="GO" id="GO:0003677">
    <property type="term" value="F:DNA binding"/>
    <property type="evidence" value="ECO:0007669"/>
    <property type="project" value="UniProtKB-KW"/>
</dbReference>
<sequence length="227" mass="24634">MLRDSPGRMMEEPKSEGELMNAEPVSVALHASDSITRAGVTVALRARPEIRLVEPETAEGCVALVVAERLDDNVLQLLRKLQCRPNPGIVLIAGDVADSELLDVVGSGVSAVLRRADATPDTLVRLIRAAHAGEGSLPADLLGRLLGRVSQLQRNVLRPNGLNLAGMSSRETEVLRMIADGLETKEIAEKLCYSQRTVKSILHDITNRFQLRNRAHAVAFALREGLI</sequence>
<dbReference type="SUPFAM" id="SSF46894">
    <property type="entry name" value="C-terminal effector domain of the bipartite response regulators"/>
    <property type="match status" value="1"/>
</dbReference>
<proteinExistence type="predicted"/>
<reference evidence="6" key="1">
    <citation type="submission" date="2016-10" db="EMBL/GenBank/DDBJ databases">
        <authorList>
            <person name="Varghese N."/>
            <person name="Submissions S."/>
        </authorList>
    </citation>
    <scope>NUCLEOTIDE SEQUENCE [LARGE SCALE GENOMIC DNA]</scope>
    <source>
        <strain evidence="6">CGMCC 4.3506</strain>
    </source>
</reference>
<protein>
    <submittedName>
        <fullName evidence="5">DNA-binding response regulator, NarL/FixJ family, contains REC and HTH domains</fullName>
    </submittedName>
</protein>
<keyword evidence="3" id="KW-0804">Transcription</keyword>
<dbReference type="Pfam" id="PF00196">
    <property type="entry name" value="GerE"/>
    <property type="match status" value="1"/>
</dbReference>
<dbReference type="Proteomes" id="UP000199623">
    <property type="component" value="Unassembled WGS sequence"/>
</dbReference>
<evidence type="ECO:0000256" key="2">
    <source>
        <dbReference type="ARBA" id="ARBA00023125"/>
    </source>
</evidence>
<dbReference type="PROSITE" id="PS50043">
    <property type="entry name" value="HTH_LUXR_2"/>
    <property type="match status" value="1"/>
</dbReference>
<dbReference type="InterPro" id="IPR000792">
    <property type="entry name" value="Tscrpt_reg_LuxR_C"/>
</dbReference>
<dbReference type="PANTHER" id="PTHR44688:SF16">
    <property type="entry name" value="DNA-BINDING TRANSCRIPTIONAL ACTIVATOR DEVR_DOSR"/>
    <property type="match status" value="1"/>
</dbReference>
<evidence type="ECO:0000313" key="5">
    <source>
        <dbReference type="EMBL" id="SDG44053.1"/>
    </source>
</evidence>
<keyword evidence="1" id="KW-0805">Transcription regulation</keyword>
<gene>
    <name evidence="5" type="ORF">SAMN05216553_10880</name>
</gene>
<evidence type="ECO:0000256" key="1">
    <source>
        <dbReference type="ARBA" id="ARBA00023015"/>
    </source>
</evidence>
<evidence type="ECO:0000256" key="3">
    <source>
        <dbReference type="ARBA" id="ARBA00023163"/>
    </source>
</evidence>
<dbReference type="GO" id="GO:0006355">
    <property type="term" value="P:regulation of DNA-templated transcription"/>
    <property type="evidence" value="ECO:0007669"/>
    <property type="project" value="InterPro"/>
</dbReference>
<keyword evidence="2 5" id="KW-0238">DNA-binding</keyword>
<dbReference type="AlphaFoldDB" id="A0A1G7U9B4"/>
<dbReference type="Gene3D" id="3.40.50.2300">
    <property type="match status" value="1"/>
</dbReference>
<dbReference type="SMART" id="SM00421">
    <property type="entry name" value="HTH_LUXR"/>
    <property type="match status" value="1"/>
</dbReference>
<dbReference type="EMBL" id="FNCC01000008">
    <property type="protein sequence ID" value="SDG44053.1"/>
    <property type="molecule type" value="Genomic_DNA"/>
</dbReference>
<dbReference type="PRINTS" id="PR00038">
    <property type="entry name" value="HTHLUXR"/>
</dbReference>